<keyword evidence="6 10" id="KW-0594">Phospholipid biosynthesis</keyword>
<feature type="binding site" evidence="10">
    <location>
        <position position="14"/>
    </location>
    <ligand>
        <name>Mg(2+)</name>
        <dbReference type="ChEBI" id="CHEBI:18420"/>
    </ligand>
</feature>
<sequence length="228" mass="25545">MYEVKDWQHVFKLDPAKEISDAHLELICESGTDAIFVGGSDNITVDNVLDLMSRVRRYPVPCILELSTLESAMPGFDHYMIPSVLNSSNVAYHNGILHEAIKQFGHMMDYDLFTLEGYIVLNQESKVAQLTKAKTDLSIEDIAAYAEMIEEVYKLKTMYIEYSGTYGDVEMVKAAKRKLKSTRLIYGGGIDSRARAQEMREVADTIVVGNVIYTDIEAALQTVKVGLS</sequence>
<dbReference type="NCBIfam" id="TIGR01768">
    <property type="entry name" value="GGGP-family"/>
    <property type="match status" value="1"/>
</dbReference>
<keyword evidence="5 10" id="KW-0443">Lipid metabolism</keyword>
<keyword evidence="1 10" id="KW-0444">Lipid biosynthesis</keyword>
<comment type="cofactor">
    <cofactor evidence="10">
        <name>Mg(2+)</name>
        <dbReference type="ChEBI" id="CHEBI:18420"/>
    </cofactor>
</comment>
<evidence type="ECO:0000256" key="9">
    <source>
        <dbReference type="ARBA" id="ARBA00066888"/>
    </source>
</evidence>
<dbReference type="GO" id="GO:0120536">
    <property type="term" value="F:heptaprenylglyceryl phosphate synthase activity"/>
    <property type="evidence" value="ECO:0007669"/>
    <property type="project" value="UniProtKB-ARBA"/>
</dbReference>
<evidence type="ECO:0000313" key="12">
    <source>
        <dbReference type="Proteomes" id="UP000233482"/>
    </source>
</evidence>
<evidence type="ECO:0000256" key="4">
    <source>
        <dbReference type="ARBA" id="ARBA00022842"/>
    </source>
</evidence>
<dbReference type="GO" id="GO:0000287">
    <property type="term" value="F:magnesium ion binding"/>
    <property type="evidence" value="ECO:0007669"/>
    <property type="project" value="UniProtKB-UniRule"/>
</dbReference>
<evidence type="ECO:0000256" key="10">
    <source>
        <dbReference type="HAMAP-Rule" id="MF_00112"/>
    </source>
</evidence>
<feature type="binding site" evidence="10">
    <location>
        <position position="189"/>
    </location>
    <ligand>
        <name>sn-glycerol 1-phosphate</name>
        <dbReference type="ChEBI" id="CHEBI:57685"/>
    </ligand>
</feature>
<organism evidence="11 12">
    <name type="scientific">Macrococcoides caseolyticum</name>
    <dbReference type="NCBI Taxonomy" id="69966"/>
    <lineage>
        <taxon>Bacteria</taxon>
        <taxon>Bacillati</taxon>
        <taxon>Bacillota</taxon>
        <taxon>Bacilli</taxon>
        <taxon>Bacillales</taxon>
        <taxon>Staphylococcaceae</taxon>
        <taxon>Macrococcoides</taxon>
    </lineage>
</organism>
<dbReference type="NCBIfam" id="NF003199">
    <property type="entry name" value="PRK04169.1-3"/>
    <property type="match status" value="1"/>
</dbReference>
<dbReference type="RefSeq" id="WP_086039140.1">
    <property type="nucleotide sequence ID" value="NZ_CABFNV010000003.1"/>
</dbReference>
<keyword evidence="2 10" id="KW-0808">Transferase</keyword>
<dbReference type="EMBL" id="PIXC01000004">
    <property type="protein sequence ID" value="PKE26909.1"/>
    <property type="molecule type" value="Genomic_DNA"/>
</dbReference>
<evidence type="ECO:0000256" key="1">
    <source>
        <dbReference type="ARBA" id="ARBA00022516"/>
    </source>
</evidence>
<evidence type="ECO:0000256" key="5">
    <source>
        <dbReference type="ARBA" id="ARBA00023098"/>
    </source>
</evidence>
<reference evidence="11 12" key="1">
    <citation type="submission" date="2017-12" db="EMBL/GenBank/DDBJ databases">
        <title>Genomics of Macrococcus caseolyticus.</title>
        <authorList>
            <person name="MacFadyen A.C."/>
            <person name="Paterson G.K."/>
        </authorList>
    </citation>
    <scope>NUCLEOTIDE SEQUENCE [LARGE SCALE GENOMIC DNA]</scope>
    <source>
        <strain evidence="11 12">5788_EF188</strain>
    </source>
</reference>
<dbReference type="FunFam" id="3.20.20.390:FF:000001">
    <property type="entry name" value="Heptaprenylglyceryl phosphate synthase"/>
    <property type="match status" value="1"/>
</dbReference>
<evidence type="ECO:0000313" key="11">
    <source>
        <dbReference type="EMBL" id="PKE26909.1"/>
    </source>
</evidence>
<feature type="binding site" evidence="10">
    <location>
        <position position="40"/>
    </location>
    <ligand>
        <name>Mg(2+)</name>
        <dbReference type="ChEBI" id="CHEBI:18420"/>
    </ligand>
</feature>
<feature type="binding site" evidence="10">
    <location>
        <position position="12"/>
    </location>
    <ligand>
        <name>sn-glycerol 1-phosphate</name>
        <dbReference type="ChEBI" id="CHEBI:57685"/>
    </ligand>
</feature>
<dbReference type="Gene3D" id="3.20.20.390">
    <property type="entry name" value="FMN-linked oxidoreductases"/>
    <property type="match status" value="1"/>
</dbReference>
<dbReference type="Proteomes" id="UP000233482">
    <property type="component" value="Unassembled WGS sequence"/>
</dbReference>
<proteinExistence type="inferred from homology"/>
<accession>A0A855GLV0</accession>
<dbReference type="InterPro" id="IPR038597">
    <property type="entry name" value="GGGP/HepGP_synthase_sf"/>
</dbReference>
<dbReference type="CDD" id="cd02812">
    <property type="entry name" value="PcrB_like"/>
    <property type="match status" value="1"/>
</dbReference>
<comment type="subunit">
    <text evidence="10">Homodimer.</text>
</comment>
<comment type="caution">
    <text evidence="11">The sequence shown here is derived from an EMBL/GenBank/DDBJ whole genome shotgun (WGS) entry which is preliminary data.</text>
</comment>
<feature type="binding site" evidence="10">
    <location>
        <begin position="159"/>
        <end position="164"/>
    </location>
    <ligand>
        <name>sn-glycerol 1-phosphate</name>
        <dbReference type="ChEBI" id="CHEBI:57685"/>
    </ligand>
</feature>
<protein>
    <recommendedName>
        <fullName evidence="9 10">Heptaprenylglyceryl phosphate synthase</fullName>
        <shortName evidence="10">HepGP synthase</shortName>
        <ecNumber evidence="9 10">2.5.1.n9</ecNumber>
    </recommendedName>
    <alternativeName>
        <fullName evidence="10">Glycerol-1-phosphate heptaprenyltransferase</fullName>
    </alternativeName>
</protein>
<comment type="pathway">
    <text evidence="10">Membrane lipid metabolism; glycerophospholipid metabolism.</text>
</comment>
<dbReference type="UniPathway" id="UPA00940"/>
<name>A0A855GLV0_9STAP</name>
<evidence type="ECO:0000256" key="8">
    <source>
        <dbReference type="ARBA" id="ARBA00048318"/>
    </source>
</evidence>
<dbReference type="AlphaFoldDB" id="A0A855GLV0"/>
<dbReference type="Pfam" id="PF01884">
    <property type="entry name" value="PcrB"/>
    <property type="match status" value="1"/>
</dbReference>
<dbReference type="InterPro" id="IPR008205">
    <property type="entry name" value="GGGP_HepGP_synthase"/>
</dbReference>
<dbReference type="HAMAP" id="MF_00112">
    <property type="entry name" value="GGGP_HepGP_synthase"/>
    <property type="match status" value="1"/>
</dbReference>
<gene>
    <name evidence="10" type="primary">pcrB</name>
    <name evidence="11" type="ORF">CW686_03030</name>
</gene>
<comment type="catalytic activity">
    <reaction evidence="8 10">
        <text>sn-glycerol 1-phosphate + all-trans-heptaprenyl diphosphate = 3-heptaprenyl-sn-glycero-1-phosphate + diphosphate</text>
        <dbReference type="Rhea" id="RHEA:33495"/>
        <dbReference type="ChEBI" id="CHEBI:33019"/>
        <dbReference type="ChEBI" id="CHEBI:57685"/>
        <dbReference type="ChEBI" id="CHEBI:58206"/>
        <dbReference type="ChEBI" id="CHEBI:64781"/>
        <dbReference type="EC" id="2.5.1.n9"/>
    </reaction>
</comment>
<evidence type="ECO:0000256" key="2">
    <source>
        <dbReference type="ARBA" id="ARBA00022679"/>
    </source>
</evidence>
<keyword evidence="3 10" id="KW-0479">Metal-binding</keyword>
<dbReference type="GO" id="GO:0046474">
    <property type="term" value="P:glycerophospholipid biosynthetic process"/>
    <property type="evidence" value="ECO:0007669"/>
    <property type="project" value="UniProtKB-UniRule"/>
</dbReference>
<dbReference type="PANTHER" id="PTHR40029:SF2">
    <property type="entry name" value="HEPTAPRENYLGLYCERYL PHOSPHATE SYNTHASE"/>
    <property type="match status" value="1"/>
</dbReference>
<evidence type="ECO:0000256" key="3">
    <source>
        <dbReference type="ARBA" id="ARBA00022723"/>
    </source>
</evidence>
<evidence type="ECO:0000256" key="7">
    <source>
        <dbReference type="ARBA" id="ARBA00023264"/>
    </source>
</evidence>
<dbReference type="NCBIfam" id="NF003197">
    <property type="entry name" value="PRK04169.1-1"/>
    <property type="match status" value="1"/>
</dbReference>
<keyword evidence="7 10" id="KW-1208">Phospholipid metabolism</keyword>
<dbReference type="PANTHER" id="PTHR40029">
    <property type="match status" value="1"/>
</dbReference>
<comment type="function">
    <text evidence="10">Prenyltransferase that catalyzes in vivo the transfer of the heptaprenyl moiety of heptaprenyl pyrophosphate (HepPP; 35 carbon atoms) to the C3 hydroxyl of sn-glycerol-1-phosphate (G1P), producing heptaprenylglyceryl phosphate (HepGP). This reaction is an ether-bond-formation step in the biosynthesis of archaea-type G1P-based membrane lipids found in Bacillales.</text>
</comment>
<evidence type="ECO:0000256" key="6">
    <source>
        <dbReference type="ARBA" id="ARBA00023209"/>
    </source>
</evidence>
<dbReference type="InterPro" id="IPR039074">
    <property type="entry name" value="GGGP/HepGP_synthase_I"/>
</dbReference>
<dbReference type="EC" id="2.5.1.n9" evidence="9 10"/>
<comment type="caution">
    <text evidence="10">Lacks conserved residue(s) required for the propagation of feature annotation.</text>
</comment>
<feature type="binding site" evidence="10">
    <location>
        <begin position="209"/>
        <end position="210"/>
    </location>
    <ligand>
        <name>sn-glycerol 1-phosphate</name>
        <dbReference type="ChEBI" id="CHEBI:57685"/>
    </ligand>
</feature>
<dbReference type="SUPFAM" id="SSF51395">
    <property type="entry name" value="FMN-linked oxidoreductases"/>
    <property type="match status" value="1"/>
</dbReference>
<keyword evidence="4 10" id="KW-0460">Magnesium</keyword>
<comment type="similarity">
    <text evidence="10">Belongs to the GGGP/HepGP synthase family. Group I subfamily.</text>
</comment>